<evidence type="ECO:0000313" key="10">
    <source>
        <dbReference type="EMBL" id="OGF80760.1"/>
    </source>
</evidence>
<keyword evidence="6 7" id="KW-0472">Membrane</keyword>
<evidence type="ECO:0000313" key="11">
    <source>
        <dbReference type="Proteomes" id="UP000178114"/>
    </source>
</evidence>
<dbReference type="InterPro" id="IPR050882">
    <property type="entry name" value="Prepilin_peptidase/N-MTase"/>
</dbReference>
<gene>
    <name evidence="10" type="ORF">A2930_02430</name>
</gene>
<dbReference type="AlphaFoldDB" id="A0A1F5WYQ3"/>
<name>A0A1F5WYQ3_9BACT</name>
<dbReference type="Pfam" id="PF01478">
    <property type="entry name" value="Peptidase_A24"/>
    <property type="match status" value="1"/>
</dbReference>
<feature type="transmembrane region" description="Helical" evidence="7">
    <location>
        <begin position="106"/>
        <end position="128"/>
    </location>
</feature>
<evidence type="ECO:0000256" key="2">
    <source>
        <dbReference type="ARBA" id="ARBA00005801"/>
    </source>
</evidence>
<feature type="transmembrane region" description="Helical" evidence="7">
    <location>
        <begin position="74"/>
        <end position="94"/>
    </location>
</feature>
<evidence type="ECO:0008006" key="12">
    <source>
        <dbReference type="Google" id="ProtNLM"/>
    </source>
</evidence>
<dbReference type="Gene3D" id="1.20.120.1220">
    <property type="match status" value="1"/>
</dbReference>
<reference evidence="10 11" key="1">
    <citation type="journal article" date="2016" name="Nat. Commun.">
        <title>Thousands of microbial genomes shed light on interconnected biogeochemical processes in an aquifer system.</title>
        <authorList>
            <person name="Anantharaman K."/>
            <person name="Brown C.T."/>
            <person name="Hug L.A."/>
            <person name="Sharon I."/>
            <person name="Castelle C.J."/>
            <person name="Probst A.J."/>
            <person name="Thomas B.C."/>
            <person name="Singh A."/>
            <person name="Wilkins M.J."/>
            <person name="Karaoz U."/>
            <person name="Brodie E.L."/>
            <person name="Williams K.H."/>
            <person name="Hubbard S.S."/>
            <person name="Banfield J.F."/>
        </authorList>
    </citation>
    <scope>NUCLEOTIDE SEQUENCE [LARGE SCALE GENOMIC DNA]</scope>
</reference>
<feature type="domain" description="Prepilin type IV endopeptidase peptidase" evidence="8">
    <location>
        <begin position="117"/>
        <end position="220"/>
    </location>
</feature>
<dbReference type="Proteomes" id="UP000178114">
    <property type="component" value="Unassembled WGS sequence"/>
</dbReference>
<protein>
    <recommendedName>
        <fullName evidence="12">Peptidase A24A N-terminal domain-containing protein</fullName>
    </recommendedName>
</protein>
<sequence>MEIIVLIFIFVFGAIVGSFLNVVILRKNTGESIIWDSSHCFSCGKNLKPRDLVPIFSFVFSRGRCRYCGSKISWQYPAVEALTGVLALGVYLKYLPLQYSTFDMAVWAWLMSLFYFAAFSALLLVAVYDYKRKIIDTHFIIIFSVCAVVPWIFWHQPNLSDFVSSFLIAAFFYLMWRLSDGRWMGRGDANLALPLALFLGWPLNIMMLLASFWLGGIAGIFLLLFKNSKFGLKSEIPFGPFLALGAVIVWYASSFFESFFW</sequence>
<dbReference type="GO" id="GO:0005886">
    <property type="term" value="C:plasma membrane"/>
    <property type="evidence" value="ECO:0007669"/>
    <property type="project" value="UniProtKB-SubCell"/>
</dbReference>
<dbReference type="GO" id="GO:0004190">
    <property type="term" value="F:aspartic-type endopeptidase activity"/>
    <property type="evidence" value="ECO:0007669"/>
    <property type="project" value="InterPro"/>
</dbReference>
<dbReference type="Pfam" id="PF06750">
    <property type="entry name" value="A24_N_bact"/>
    <property type="match status" value="1"/>
</dbReference>
<dbReference type="GO" id="GO:0006465">
    <property type="term" value="P:signal peptide processing"/>
    <property type="evidence" value="ECO:0007669"/>
    <property type="project" value="TreeGrafter"/>
</dbReference>
<dbReference type="EMBL" id="MFID01000029">
    <property type="protein sequence ID" value="OGF80760.1"/>
    <property type="molecule type" value="Genomic_DNA"/>
</dbReference>
<feature type="domain" description="Prepilin peptidase A24 N-terminal" evidence="9">
    <location>
        <begin position="11"/>
        <end position="93"/>
    </location>
</feature>
<feature type="transmembrane region" description="Helical" evidence="7">
    <location>
        <begin position="135"/>
        <end position="153"/>
    </location>
</feature>
<organism evidence="10 11">
    <name type="scientific">Candidatus Giovannonibacteria bacterium RIFCSPLOWO2_01_FULL_45_34</name>
    <dbReference type="NCBI Taxonomy" id="1798351"/>
    <lineage>
        <taxon>Bacteria</taxon>
        <taxon>Candidatus Giovannoniibacteriota</taxon>
    </lineage>
</organism>
<dbReference type="InterPro" id="IPR010627">
    <property type="entry name" value="Prepilin_pept_A24_N"/>
</dbReference>
<dbReference type="InterPro" id="IPR000045">
    <property type="entry name" value="Prepilin_IV_endopep_pep"/>
</dbReference>
<evidence type="ECO:0000259" key="8">
    <source>
        <dbReference type="Pfam" id="PF01478"/>
    </source>
</evidence>
<keyword evidence="4 7" id="KW-0812">Transmembrane</keyword>
<evidence type="ECO:0000256" key="7">
    <source>
        <dbReference type="SAM" id="Phobius"/>
    </source>
</evidence>
<feature type="transmembrane region" description="Helical" evidence="7">
    <location>
        <begin position="237"/>
        <end position="256"/>
    </location>
</feature>
<keyword evidence="5 7" id="KW-1133">Transmembrane helix</keyword>
<feature type="transmembrane region" description="Helical" evidence="7">
    <location>
        <begin position="207"/>
        <end position="225"/>
    </location>
</feature>
<evidence type="ECO:0000256" key="6">
    <source>
        <dbReference type="ARBA" id="ARBA00023136"/>
    </source>
</evidence>
<evidence type="ECO:0000256" key="1">
    <source>
        <dbReference type="ARBA" id="ARBA00004651"/>
    </source>
</evidence>
<comment type="subcellular location">
    <subcellularLocation>
        <location evidence="1">Cell membrane</location>
        <topology evidence="1">Multi-pass membrane protein</topology>
    </subcellularLocation>
</comment>
<evidence type="ECO:0000259" key="9">
    <source>
        <dbReference type="Pfam" id="PF06750"/>
    </source>
</evidence>
<accession>A0A1F5WYQ3</accession>
<dbReference type="PANTHER" id="PTHR30487">
    <property type="entry name" value="TYPE 4 PREPILIN-LIKE PROTEINS LEADER PEPTIDE-PROCESSING ENZYME"/>
    <property type="match status" value="1"/>
</dbReference>
<keyword evidence="3" id="KW-1003">Cell membrane</keyword>
<evidence type="ECO:0000256" key="4">
    <source>
        <dbReference type="ARBA" id="ARBA00022692"/>
    </source>
</evidence>
<evidence type="ECO:0000256" key="5">
    <source>
        <dbReference type="ARBA" id="ARBA00022989"/>
    </source>
</evidence>
<comment type="similarity">
    <text evidence="2">Belongs to the peptidase A24 family.</text>
</comment>
<comment type="caution">
    <text evidence="10">The sequence shown here is derived from an EMBL/GenBank/DDBJ whole genome shotgun (WGS) entry which is preliminary data.</text>
</comment>
<evidence type="ECO:0000256" key="3">
    <source>
        <dbReference type="ARBA" id="ARBA00022475"/>
    </source>
</evidence>
<dbReference type="PANTHER" id="PTHR30487:SF0">
    <property type="entry name" value="PREPILIN LEADER PEPTIDASE_N-METHYLTRANSFERASE-RELATED"/>
    <property type="match status" value="1"/>
</dbReference>
<proteinExistence type="inferred from homology"/>
<dbReference type="STRING" id="1798351.A2930_02430"/>
<feature type="transmembrane region" description="Helical" evidence="7">
    <location>
        <begin position="6"/>
        <end position="25"/>
    </location>
</feature>